<proteinExistence type="predicted"/>
<gene>
    <name evidence="1" type="ORF">KIPB_007616</name>
</gene>
<organism evidence="1 2">
    <name type="scientific">Kipferlia bialata</name>
    <dbReference type="NCBI Taxonomy" id="797122"/>
    <lineage>
        <taxon>Eukaryota</taxon>
        <taxon>Metamonada</taxon>
        <taxon>Carpediemonas-like organisms</taxon>
        <taxon>Kipferlia</taxon>
    </lineage>
</organism>
<accession>A0A9K3GK64</accession>
<dbReference type="Proteomes" id="UP000265618">
    <property type="component" value="Unassembled WGS sequence"/>
</dbReference>
<evidence type="ECO:0000313" key="1">
    <source>
        <dbReference type="EMBL" id="GIQ85873.1"/>
    </source>
</evidence>
<keyword evidence="2" id="KW-1185">Reference proteome</keyword>
<name>A0A9K3GK64_9EUKA</name>
<comment type="caution">
    <text evidence="1">The sequence shown here is derived from an EMBL/GenBank/DDBJ whole genome shotgun (WGS) entry which is preliminary data.</text>
</comment>
<sequence length="519" mass="55037">MYDKVDSSDMRLLRVRLSTIAAPSGVLVYEGYLLAATSHTFTVPGDATYLVSMAWLSDEAEDRVMDYSWSQTCSSGSDCVLSSHMSTGTVSTGNSDDWTQVGDTLQFRPFYDGAATVDTTGAQVGTWERTTASEITITMLKGTDDIDCVIDDTHLTLSDVLFTEGTFNMDDLAGALTITFPGKTLSIAVITETTSTATVSPTFQQEYSDLATADAITWYLPTGHGYTMSLVYEDGTSETRTDQIHGTSTTAAPTHVLSVGGTEISTLDNALPTTPQSDNQLMSASLSLPTGYDFCPVTTLEAVTAASLDTLAGVMGYSFGARCLVGVDSTGNFVGVEPFTGEECDTGDITVTAHALDFYLAGAGRRLLICKDADSRVAAPTIDNMLRTYGQDYAVLSNTHPTTTVADRTEDRQAYELPAGWGLASKSDATLVAVLGNEHLFGSDVLCTSGGCIDSATGETVTAVESVSMTDGSYTFRIPSLSSYTSDILITRTVPSGSACENGCDEYTPDTFLFLSLSP</sequence>
<protein>
    <submittedName>
        <fullName evidence="1">Uncharacterized protein</fullName>
    </submittedName>
</protein>
<dbReference type="AlphaFoldDB" id="A0A9K3GK64"/>
<reference evidence="1 2" key="1">
    <citation type="journal article" date="2018" name="PLoS ONE">
        <title>The draft genome of Kipferlia bialata reveals reductive genome evolution in fornicate parasites.</title>
        <authorList>
            <person name="Tanifuji G."/>
            <person name="Takabayashi S."/>
            <person name="Kume K."/>
            <person name="Takagi M."/>
            <person name="Nakayama T."/>
            <person name="Kamikawa R."/>
            <person name="Inagaki Y."/>
            <person name="Hashimoto T."/>
        </authorList>
    </citation>
    <scope>NUCLEOTIDE SEQUENCE [LARGE SCALE GENOMIC DNA]</scope>
    <source>
        <strain evidence="1">NY0173</strain>
    </source>
</reference>
<evidence type="ECO:0000313" key="2">
    <source>
        <dbReference type="Proteomes" id="UP000265618"/>
    </source>
</evidence>
<dbReference type="EMBL" id="BDIP01002182">
    <property type="protein sequence ID" value="GIQ85873.1"/>
    <property type="molecule type" value="Genomic_DNA"/>
</dbReference>